<dbReference type="GO" id="GO:0030170">
    <property type="term" value="F:pyridoxal phosphate binding"/>
    <property type="evidence" value="ECO:0007669"/>
    <property type="project" value="TreeGrafter"/>
</dbReference>
<keyword evidence="3" id="KW-0032">Aminotransferase</keyword>
<gene>
    <name evidence="3" type="ORF">US99_C0019G0007</name>
</gene>
<accession>A0A0G0NN43</accession>
<evidence type="ECO:0000256" key="2">
    <source>
        <dbReference type="ARBA" id="ARBA00037999"/>
    </source>
</evidence>
<protein>
    <submittedName>
        <fullName evidence="3">DegT/DnrJ/EryC1/StrS family aminotransferase</fullName>
    </submittedName>
</protein>
<keyword evidence="3" id="KW-0808">Transferase</keyword>
<dbReference type="PANTHER" id="PTHR30244:SF9">
    <property type="entry name" value="PROTEIN RV3402C"/>
    <property type="match status" value="1"/>
</dbReference>
<dbReference type="Pfam" id="PF01041">
    <property type="entry name" value="DegT_DnrJ_EryC1"/>
    <property type="match status" value="1"/>
</dbReference>
<dbReference type="InterPro" id="IPR015424">
    <property type="entry name" value="PyrdxlP-dep_Trfase"/>
</dbReference>
<dbReference type="GO" id="GO:0008483">
    <property type="term" value="F:transaminase activity"/>
    <property type="evidence" value="ECO:0007669"/>
    <property type="project" value="UniProtKB-KW"/>
</dbReference>
<reference evidence="3 4" key="1">
    <citation type="journal article" date="2015" name="Nature">
        <title>rRNA introns, odd ribosomes, and small enigmatic genomes across a large radiation of phyla.</title>
        <authorList>
            <person name="Brown C.T."/>
            <person name="Hug L.A."/>
            <person name="Thomas B.C."/>
            <person name="Sharon I."/>
            <person name="Castelle C.J."/>
            <person name="Singh A."/>
            <person name="Wilkins M.J."/>
            <person name="Williams K.H."/>
            <person name="Banfield J.F."/>
        </authorList>
    </citation>
    <scope>NUCLEOTIDE SEQUENCE [LARGE SCALE GENOMIC DNA]</scope>
</reference>
<dbReference type="EMBL" id="LBVC01000019">
    <property type="protein sequence ID" value="KKQ78516.1"/>
    <property type="molecule type" value="Genomic_DNA"/>
</dbReference>
<dbReference type="InterPro" id="IPR015421">
    <property type="entry name" value="PyrdxlP-dep_Trfase_major"/>
</dbReference>
<name>A0A0G0NN43_9BACT</name>
<organism evidence="3 4">
    <name type="scientific">Candidatus Daviesbacteria bacterium GW2011_GWF2_38_6</name>
    <dbReference type="NCBI Taxonomy" id="1618432"/>
    <lineage>
        <taxon>Bacteria</taxon>
        <taxon>Candidatus Daviesiibacteriota</taxon>
    </lineage>
</organism>
<evidence type="ECO:0000313" key="3">
    <source>
        <dbReference type="EMBL" id="KKQ78516.1"/>
    </source>
</evidence>
<evidence type="ECO:0000256" key="1">
    <source>
        <dbReference type="ARBA" id="ARBA00022898"/>
    </source>
</evidence>
<comment type="similarity">
    <text evidence="2">Belongs to the DegT/DnrJ/EryC1 family.</text>
</comment>
<dbReference type="InterPro" id="IPR000653">
    <property type="entry name" value="DegT/StrS_aminotransferase"/>
</dbReference>
<keyword evidence="1" id="KW-0663">Pyridoxal phosphate</keyword>
<dbReference type="AlphaFoldDB" id="A0A0G0NN43"/>
<dbReference type="Proteomes" id="UP000034324">
    <property type="component" value="Unassembled WGS sequence"/>
</dbReference>
<dbReference type="Gene3D" id="3.40.640.10">
    <property type="entry name" value="Type I PLP-dependent aspartate aminotransferase-like (Major domain)"/>
    <property type="match status" value="1"/>
</dbReference>
<sequence>AGTLNIDPKKIEEKITDKTCAILPVHVFGNPCDVEEIETIAKKHNLKVIYDAAHAVGSTYKNESLLNYGDISATSFHATKLLNTAEGGGVITANNVLHEKLRRIRFFGHDDSKWVVEEGFNGKMTEVHAALGLANLKYYQSVLEDRKSKYLYYREQLGKINSIGFQELKFGETNYSYFPVILESEDILMKVESALNKNNVFPRRYFYPSVNLYKEILPASSLPISEDISKRILCLPLYYKLTSEEIDFVISIVTKQLI</sequence>
<evidence type="ECO:0000313" key="4">
    <source>
        <dbReference type="Proteomes" id="UP000034324"/>
    </source>
</evidence>
<dbReference type="SUPFAM" id="SSF53383">
    <property type="entry name" value="PLP-dependent transferases"/>
    <property type="match status" value="1"/>
</dbReference>
<proteinExistence type="inferred from homology"/>
<dbReference type="GO" id="GO:0000271">
    <property type="term" value="P:polysaccharide biosynthetic process"/>
    <property type="evidence" value="ECO:0007669"/>
    <property type="project" value="TreeGrafter"/>
</dbReference>
<comment type="caution">
    <text evidence="3">The sequence shown here is derived from an EMBL/GenBank/DDBJ whole genome shotgun (WGS) entry which is preliminary data.</text>
</comment>
<dbReference type="PANTHER" id="PTHR30244">
    <property type="entry name" value="TRANSAMINASE"/>
    <property type="match status" value="1"/>
</dbReference>
<feature type="non-terminal residue" evidence="3">
    <location>
        <position position="1"/>
    </location>
</feature>
<dbReference type="PATRIC" id="fig|1618432.3.peg.311"/>